<dbReference type="AlphaFoldDB" id="M4V8L4"/>
<dbReference type="SUPFAM" id="SSF51735">
    <property type="entry name" value="NAD(P)-binding Rossmann-fold domains"/>
    <property type="match status" value="1"/>
</dbReference>
<evidence type="ECO:0000259" key="6">
    <source>
        <dbReference type="SMART" id="SM00822"/>
    </source>
</evidence>
<dbReference type="PATRIC" id="fig|1184267.3.peg.1340"/>
<evidence type="ECO:0000256" key="5">
    <source>
        <dbReference type="RuleBase" id="RU366074"/>
    </source>
</evidence>
<dbReference type="InterPro" id="IPR036291">
    <property type="entry name" value="NAD(P)-bd_dom_sf"/>
</dbReference>
<feature type="binding site" evidence="4">
    <location>
        <begin position="13"/>
        <end position="16"/>
    </location>
    <ligand>
        <name>NADP(+)</name>
        <dbReference type="ChEBI" id="CHEBI:58349"/>
    </ligand>
</feature>
<dbReference type="EC" id="1.1.1.100" evidence="5"/>
<comment type="subunit">
    <text evidence="5">Homotetramer.</text>
</comment>
<dbReference type="InterPro" id="IPR057326">
    <property type="entry name" value="KR_dom"/>
</dbReference>
<accession>M4V8L4</accession>
<feature type="binding site" evidence="4">
    <location>
        <position position="39"/>
    </location>
    <ligand>
        <name>NADP(+)</name>
        <dbReference type="ChEBI" id="CHEBI:58349"/>
    </ligand>
</feature>
<dbReference type="SMART" id="SM00822">
    <property type="entry name" value="PKS_KR"/>
    <property type="match status" value="1"/>
</dbReference>
<dbReference type="Proteomes" id="UP000012040">
    <property type="component" value="Chromosome"/>
</dbReference>
<feature type="binding site" evidence="4">
    <location>
        <begin position="154"/>
        <end position="158"/>
    </location>
    <ligand>
        <name>NADP(+)</name>
        <dbReference type="ChEBI" id="CHEBI:58349"/>
    </ligand>
</feature>
<dbReference type="PRINTS" id="PR00080">
    <property type="entry name" value="SDRFAMILY"/>
</dbReference>
<dbReference type="Pfam" id="PF13561">
    <property type="entry name" value="adh_short_C2"/>
    <property type="match status" value="1"/>
</dbReference>
<dbReference type="FunFam" id="3.40.50.720:FF:000173">
    <property type="entry name" value="3-oxoacyl-[acyl-carrier protein] reductase"/>
    <property type="match status" value="1"/>
</dbReference>
<dbReference type="UniPathway" id="UPA00094"/>
<dbReference type="NCBIfam" id="TIGR01830">
    <property type="entry name" value="3oxo_ACP_reduc"/>
    <property type="match status" value="1"/>
</dbReference>
<dbReference type="GO" id="GO:0004316">
    <property type="term" value="F:3-oxoacyl-[acyl-carrier-protein] reductase (NADPH) activity"/>
    <property type="evidence" value="ECO:0007669"/>
    <property type="project" value="UniProtKB-UniRule"/>
</dbReference>
<evidence type="ECO:0000256" key="1">
    <source>
        <dbReference type="ARBA" id="ARBA00006484"/>
    </source>
</evidence>
<keyword evidence="5" id="KW-0276">Fatty acid metabolism</keyword>
<evidence type="ECO:0000256" key="2">
    <source>
        <dbReference type="ARBA" id="ARBA00023002"/>
    </source>
</evidence>
<comment type="catalytic activity">
    <reaction evidence="5">
        <text>a (3R)-hydroxyacyl-[ACP] + NADP(+) = a 3-oxoacyl-[ACP] + NADPH + H(+)</text>
        <dbReference type="Rhea" id="RHEA:17397"/>
        <dbReference type="Rhea" id="RHEA-COMP:9916"/>
        <dbReference type="Rhea" id="RHEA-COMP:9945"/>
        <dbReference type="ChEBI" id="CHEBI:15378"/>
        <dbReference type="ChEBI" id="CHEBI:57783"/>
        <dbReference type="ChEBI" id="CHEBI:58349"/>
        <dbReference type="ChEBI" id="CHEBI:78776"/>
        <dbReference type="ChEBI" id="CHEBI:78827"/>
        <dbReference type="EC" id="1.1.1.100"/>
    </reaction>
</comment>
<evidence type="ECO:0000256" key="3">
    <source>
        <dbReference type="PIRSR" id="PIRSR611284-1"/>
    </source>
</evidence>
<gene>
    <name evidence="7" type="ORF">A11Q_1322</name>
</gene>
<evidence type="ECO:0000313" key="8">
    <source>
        <dbReference type="Proteomes" id="UP000012040"/>
    </source>
</evidence>
<dbReference type="eggNOG" id="COG1028">
    <property type="taxonomic scope" value="Bacteria"/>
</dbReference>
<dbReference type="STRING" id="1184267.A11Q_1322"/>
<feature type="binding site" evidence="4">
    <location>
        <position position="187"/>
    </location>
    <ligand>
        <name>NADP(+)</name>
        <dbReference type="ChEBI" id="CHEBI:58349"/>
    </ligand>
</feature>
<dbReference type="InterPro" id="IPR050259">
    <property type="entry name" value="SDR"/>
</dbReference>
<dbReference type="PANTHER" id="PTHR42879">
    <property type="entry name" value="3-OXOACYL-(ACYL-CARRIER-PROTEIN) REDUCTASE"/>
    <property type="match status" value="1"/>
</dbReference>
<feature type="active site" description="Proton acceptor" evidence="3">
    <location>
        <position position="154"/>
    </location>
</feature>
<dbReference type="InterPro" id="IPR002347">
    <property type="entry name" value="SDR_fam"/>
</dbReference>
<dbReference type="InterPro" id="IPR020904">
    <property type="entry name" value="Sc_DH/Rdtase_CS"/>
</dbReference>
<keyword evidence="5" id="KW-0275">Fatty acid biosynthesis</keyword>
<dbReference type="NCBIfam" id="NF004199">
    <property type="entry name" value="PRK05653.1-4"/>
    <property type="match status" value="1"/>
</dbReference>
<keyword evidence="5" id="KW-0443">Lipid metabolism</keyword>
<dbReference type="CDD" id="cd05333">
    <property type="entry name" value="BKR_SDR_c"/>
    <property type="match status" value="1"/>
</dbReference>
<dbReference type="EMBL" id="CP003537">
    <property type="protein sequence ID" value="AGH95538.1"/>
    <property type="molecule type" value="Genomic_DNA"/>
</dbReference>
<dbReference type="PRINTS" id="PR00081">
    <property type="entry name" value="GDHRDH"/>
</dbReference>
<dbReference type="Gene3D" id="3.40.50.720">
    <property type="entry name" value="NAD(P)-binding Rossmann-like Domain"/>
    <property type="match status" value="1"/>
</dbReference>
<reference evidence="7 8" key="1">
    <citation type="journal article" date="2013" name="ISME J.">
        <title>By their genes ye shall know them: genomic signatures of predatory bacteria.</title>
        <authorList>
            <person name="Pasternak Z."/>
            <person name="Pietrokovski S."/>
            <person name="Rotem O."/>
            <person name="Gophna U."/>
            <person name="Lurie-Weinberger M.N."/>
            <person name="Jurkevitch E."/>
        </authorList>
    </citation>
    <scope>NUCLEOTIDE SEQUENCE [LARGE SCALE GENOMIC DNA]</scope>
    <source>
        <strain evidence="7 8">JSS</strain>
    </source>
</reference>
<evidence type="ECO:0000313" key="7">
    <source>
        <dbReference type="EMBL" id="AGH95538.1"/>
    </source>
</evidence>
<dbReference type="GO" id="GO:0051287">
    <property type="term" value="F:NAD binding"/>
    <property type="evidence" value="ECO:0007669"/>
    <property type="project" value="UniProtKB-UniRule"/>
</dbReference>
<proteinExistence type="inferred from homology"/>
<sequence length="245" mass="26071">MMNLTGKKIFVTGGSRGIGAGIVKKLSDLGAQVAFTYSTNEAKAQELLKSLKGDGHLCFQLDISNTEAVENTVAQLYSQWTQVDGVVNNAGITKDQLLLRMKTEDFTQVIQTNLTGAFAVTKAFSKHMLKARKGSFVNISSVIGSTGNAGQTNYAASKGGLESFTKSVALELASRGIRANCIAPGYIKSDMTDALTEDQLKAMTEKIPLQRAGEPSEIASAVAFLLSDEASYITGQTLHVNGGMY</sequence>
<keyword evidence="5" id="KW-0444">Lipid biosynthesis</keyword>
<keyword evidence="2 5" id="KW-0560">Oxidoreductase</keyword>
<feature type="binding site" evidence="4">
    <location>
        <position position="89"/>
    </location>
    <ligand>
        <name>NADP(+)</name>
        <dbReference type="ChEBI" id="CHEBI:58349"/>
    </ligand>
</feature>
<dbReference type="InterPro" id="IPR011284">
    <property type="entry name" value="3oxo_ACP_reduc"/>
</dbReference>
<name>M4V8L4_9BACT</name>
<feature type="domain" description="Ketoreductase" evidence="6">
    <location>
        <begin position="7"/>
        <end position="190"/>
    </location>
</feature>
<comment type="pathway">
    <text evidence="5">Lipid metabolism; fatty acid biosynthesis.</text>
</comment>
<keyword evidence="4 5" id="KW-0521">NADP</keyword>
<comment type="similarity">
    <text evidence="1 5">Belongs to the short-chain dehydrogenases/reductases (SDR) family.</text>
</comment>
<dbReference type="PANTHER" id="PTHR42879:SF2">
    <property type="entry name" value="3-OXOACYL-[ACYL-CARRIER-PROTEIN] REDUCTASE FABG"/>
    <property type="match status" value="1"/>
</dbReference>
<dbReference type="NCBIfam" id="NF005559">
    <property type="entry name" value="PRK07231.1"/>
    <property type="match status" value="1"/>
</dbReference>
<evidence type="ECO:0000256" key="4">
    <source>
        <dbReference type="PIRSR" id="PIRSR611284-2"/>
    </source>
</evidence>
<dbReference type="KEGG" id="bex:A11Q_1322"/>
<comment type="function">
    <text evidence="5">Catalyzes the NADPH-dependent reduction of beta-ketoacyl-ACP substrates to beta-hydroxyacyl-ACP products, the first reductive step in the elongation cycle of fatty acid biosynthesis.</text>
</comment>
<organism evidence="7 8">
    <name type="scientific">Pseudobdellovibrio exovorus JSS</name>
    <dbReference type="NCBI Taxonomy" id="1184267"/>
    <lineage>
        <taxon>Bacteria</taxon>
        <taxon>Pseudomonadati</taxon>
        <taxon>Bdellovibrionota</taxon>
        <taxon>Bdellovibrionia</taxon>
        <taxon>Bdellovibrionales</taxon>
        <taxon>Pseudobdellovibrionaceae</taxon>
        <taxon>Pseudobdellovibrio</taxon>
    </lineage>
</organism>
<dbReference type="PROSITE" id="PS00061">
    <property type="entry name" value="ADH_SHORT"/>
    <property type="match status" value="1"/>
</dbReference>
<dbReference type="HOGENOM" id="CLU_010194_1_3_7"/>
<keyword evidence="8" id="KW-1185">Reference proteome</keyword>
<protein>
    <recommendedName>
        <fullName evidence="5">3-oxoacyl-[acyl-carrier-protein] reductase</fullName>
        <ecNumber evidence="5">1.1.1.100</ecNumber>
    </recommendedName>
</protein>
<dbReference type="NCBIfam" id="NF009466">
    <property type="entry name" value="PRK12826.1-2"/>
    <property type="match status" value="1"/>
</dbReference>
<dbReference type="GO" id="GO:0006633">
    <property type="term" value="P:fatty acid biosynthetic process"/>
    <property type="evidence" value="ECO:0007669"/>
    <property type="project" value="UniProtKB-UniPathway"/>
</dbReference>